<reference evidence="7 8" key="1">
    <citation type="journal article" date="2010" name="Stand. Genomic Sci.">
        <title>Complete genome sequence of Ferrimonas balearica type strain (PAT).</title>
        <authorList>
            <person name="Nolan M."/>
            <person name="Sikorski J."/>
            <person name="Davenport K."/>
            <person name="Lucas S."/>
            <person name="Glavina Del Rio T."/>
            <person name="Tice H."/>
            <person name="Cheng J."/>
            <person name="Goodwin L."/>
            <person name="Pitluck S."/>
            <person name="Liolios K."/>
            <person name="Ivanova N."/>
            <person name="Mavromatis K."/>
            <person name="Ovchinnikova G."/>
            <person name="Pati A."/>
            <person name="Chen A."/>
            <person name="Palaniappan K."/>
            <person name="Land M."/>
            <person name="Hauser L."/>
            <person name="Chang Y."/>
            <person name="Jeffries C."/>
            <person name="Tapia R."/>
            <person name="Brettin T."/>
            <person name="Detter J."/>
            <person name="Han C."/>
            <person name="Yasawong M."/>
            <person name="Rohde M."/>
            <person name="Tindall B."/>
            <person name="Goker M."/>
            <person name="Woyke T."/>
            <person name="Bristow J."/>
            <person name="Eisen J."/>
            <person name="Markowitz V."/>
            <person name="Hugenholtz P."/>
            <person name="Kyrpides N."/>
            <person name="Klenk H."/>
            <person name="Lapidus A."/>
        </authorList>
    </citation>
    <scope>NUCLEOTIDE SEQUENCE [LARGE SCALE GENOMIC DNA]</scope>
    <source>
        <strain evidence="8">DSM 9799 / CCM 4581 / KCTC 23876 / PAT</strain>
    </source>
</reference>
<dbReference type="HOGENOM" id="CLU_017584_15_0_6"/>
<evidence type="ECO:0000256" key="4">
    <source>
        <dbReference type="ARBA" id="ARBA00023239"/>
    </source>
</evidence>
<keyword evidence="7" id="KW-0808">Transferase</keyword>
<evidence type="ECO:0000313" key="8">
    <source>
        <dbReference type="Proteomes" id="UP000006683"/>
    </source>
</evidence>
<dbReference type="Pfam" id="PF00155">
    <property type="entry name" value="Aminotran_1_2"/>
    <property type="match status" value="1"/>
</dbReference>
<comment type="similarity">
    <text evidence="5">Belongs to the class-II pyridoxal-phosphate-dependent aminotransferase family. MalY/PatB cystathionine beta-lyase subfamily.</text>
</comment>
<evidence type="ECO:0000259" key="6">
    <source>
        <dbReference type="Pfam" id="PF00155"/>
    </source>
</evidence>
<dbReference type="KEGG" id="fbl:Fbal_1622"/>
<dbReference type="GeneID" id="67181832"/>
<organism evidence="7 8">
    <name type="scientific">Ferrimonas balearica (strain DSM 9799 / CCM 4581 / KCTC 23876 / PAT)</name>
    <dbReference type="NCBI Taxonomy" id="550540"/>
    <lineage>
        <taxon>Bacteria</taxon>
        <taxon>Pseudomonadati</taxon>
        <taxon>Pseudomonadota</taxon>
        <taxon>Gammaproteobacteria</taxon>
        <taxon>Alteromonadales</taxon>
        <taxon>Ferrimonadaceae</taxon>
        <taxon>Ferrimonas</taxon>
    </lineage>
</organism>
<accession>E1SQM8</accession>
<dbReference type="PANTHER" id="PTHR43525:SF1">
    <property type="entry name" value="PROTEIN MALY"/>
    <property type="match status" value="1"/>
</dbReference>
<evidence type="ECO:0000313" key="7">
    <source>
        <dbReference type="EMBL" id="ADN75826.1"/>
    </source>
</evidence>
<dbReference type="GO" id="GO:0047804">
    <property type="term" value="F:cysteine-S-conjugate beta-lyase activity"/>
    <property type="evidence" value="ECO:0007669"/>
    <property type="project" value="UniProtKB-EC"/>
</dbReference>
<sequence length="379" mass="41265">MDWDFDRVIDRGQSDSIKWGRFAGRDVLPLWVADMDFAVAAPIQAAINARARHGVFGYAAVPESLYQAAQAWLARRWDWQVPRAHMVALPAVIPGANLMVRALDGLQPVHLTWPTPLYHPLAQVADNLQLPATPFYLDAQGQWDLASLDQAIANGANTLLLSNPHNPIGSRFDLSACSALAQRIRAHGLRVVSDDIHGDILLTPGARHRPLARLCPEVADQVVTLIAPGKAFNLAGLPFAFAVVSCPRTRRALKQQLRGQVPAGNVIAMAAAEAAYREGEPWLEAMLDYLRGNLALIERRLSEMGGIRLVRPEATYLAWLDCRALGWDKPAQVLESFGVGLSDGSEFSAEPGFARLNFGCPRATLEVALDRLAQAVASA</sequence>
<evidence type="ECO:0000256" key="1">
    <source>
        <dbReference type="ARBA" id="ARBA00001933"/>
    </source>
</evidence>
<dbReference type="eggNOG" id="COG1168">
    <property type="taxonomic scope" value="Bacteria"/>
</dbReference>
<dbReference type="AlphaFoldDB" id="E1SQM8"/>
<dbReference type="PANTHER" id="PTHR43525">
    <property type="entry name" value="PROTEIN MALY"/>
    <property type="match status" value="1"/>
</dbReference>
<dbReference type="Proteomes" id="UP000006683">
    <property type="component" value="Chromosome"/>
</dbReference>
<evidence type="ECO:0000256" key="2">
    <source>
        <dbReference type="ARBA" id="ARBA00012224"/>
    </source>
</evidence>
<name>E1SQM8_FERBD</name>
<protein>
    <recommendedName>
        <fullName evidence="2">cysteine-S-conjugate beta-lyase</fullName>
        <ecNumber evidence="2">4.4.1.13</ecNumber>
    </recommendedName>
</protein>
<keyword evidence="3" id="KW-0663">Pyridoxal phosphate</keyword>
<proteinExistence type="inferred from homology"/>
<keyword evidence="7" id="KW-0032">Aminotransferase</keyword>
<dbReference type="InterPro" id="IPR015422">
    <property type="entry name" value="PyrdxlP-dep_Trfase_small"/>
</dbReference>
<keyword evidence="8" id="KW-1185">Reference proteome</keyword>
<dbReference type="STRING" id="550540.Fbal_1622"/>
<evidence type="ECO:0000256" key="3">
    <source>
        <dbReference type="ARBA" id="ARBA00022898"/>
    </source>
</evidence>
<gene>
    <name evidence="7" type="ordered locus">Fbal_1622</name>
</gene>
<dbReference type="InterPro" id="IPR004839">
    <property type="entry name" value="Aminotransferase_I/II_large"/>
</dbReference>
<dbReference type="EMBL" id="CP002209">
    <property type="protein sequence ID" value="ADN75826.1"/>
    <property type="molecule type" value="Genomic_DNA"/>
</dbReference>
<dbReference type="OrthoDB" id="3224382at2"/>
<dbReference type="InterPro" id="IPR051798">
    <property type="entry name" value="Class-II_PLP-Dep_Aminotrans"/>
</dbReference>
<dbReference type="RefSeq" id="WP_013345132.1">
    <property type="nucleotide sequence ID" value="NC_014541.1"/>
</dbReference>
<dbReference type="GO" id="GO:0030170">
    <property type="term" value="F:pyridoxal phosphate binding"/>
    <property type="evidence" value="ECO:0007669"/>
    <property type="project" value="InterPro"/>
</dbReference>
<dbReference type="GO" id="GO:0008483">
    <property type="term" value="F:transaminase activity"/>
    <property type="evidence" value="ECO:0007669"/>
    <property type="project" value="UniProtKB-KW"/>
</dbReference>
<evidence type="ECO:0000256" key="5">
    <source>
        <dbReference type="ARBA" id="ARBA00037974"/>
    </source>
</evidence>
<dbReference type="NCBIfam" id="TIGR04350">
    <property type="entry name" value="C_S_lyase_PatB"/>
    <property type="match status" value="1"/>
</dbReference>
<dbReference type="InterPro" id="IPR027619">
    <property type="entry name" value="C-S_lyase_PatB-like"/>
</dbReference>
<feature type="domain" description="Aminotransferase class I/classII large" evidence="6">
    <location>
        <begin position="114"/>
        <end position="372"/>
    </location>
</feature>
<dbReference type="Gene3D" id="3.40.640.10">
    <property type="entry name" value="Type I PLP-dependent aspartate aminotransferase-like (Major domain)"/>
    <property type="match status" value="1"/>
</dbReference>
<dbReference type="InterPro" id="IPR015424">
    <property type="entry name" value="PyrdxlP-dep_Trfase"/>
</dbReference>
<dbReference type="SUPFAM" id="SSF53383">
    <property type="entry name" value="PLP-dependent transferases"/>
    <property type="match status" value="1"/>
</dbReference>
<dbReference type="EC" id="4.4.1.13" evidence="2"/>
<dbReference type="Gene3D" id="3.90.1150.10">
    <property type="entry name" value="Aspartate Aminotransferase, domain 1"/>
    <property type="match status" value="1"/>
</dbReference>
<dbReference type="CDD" id="cd00609">
    <property type="entry name" value="AAT_like"/>
    <property type="match status" value="1"/>
</dbReference>
<comment type="cofactor">
    <cofactor evidence="1">
        <name>pyridoxal 5'-phosphate</name>
        <dbReference type="ChEBI" id="CHEBI:597326"/>
    </cofactor>
</comment>
<dbReference type="InterPro" id="IPR015421">
    <property type="entry name" value="PyrdxlP-dep_Trfase_major"/>
</dbReference>
<keyword evidence="4" id="KW-0456">Lyase</keyword>